<dbReference type="EMBL" id="NDXJ01000002">
    <property type="protein sequence ID" value="OSP90512.1"/>
    <property type="molecule type" value="Genomic_DNA"/>
</dbReference>
<keyword evidence="2" id="KW-0812">Transmembrane</keyword>
<feature type="domain" description="SpaA-like prealbumin fold" evidence="4">
    <location>
        <begin position="365"/>
        <end position="480"/>
    </location>
</feature>
<organism evidence="5 6">
    <name type="scientific">Weissella cibaria</name>
    <dbReference type="NCBI Taxonomy" id="137591"/>
    <lineage>
        <taxon>Bacteria</taxon>
        <taxon>Bacillati</taxon>
        <taxon>Bacillota</taxon>
        <taxon>Bacilli</taxon>
        <taxon>Lactobacillales</taxon>
        <taxon>Lactobacillaceae</taxon>
        <taxon>Weissella</taxon>
    </lineage>
</organism>
<accession>A0A1X4JP18</accession>
<dbReference type="InterPro" id="IPR013783">
    <property type="entry name" value="Ig-like_fold"/>
</dbReference>
<evidence type="ECO:0000313" key="5">
    <source>
        <dbReference type="EMBL" id="OSP90512.1"/>
    </source>
</evidence>
<dbReference type="Proteomes" id="UP000193588">
    <property type="component" value="Unassembled WGS sequence"/>
</dbReference>
<feature type="compositionally biased region" description="Basic and acidic residues" evidence="1">
    <location>
        <begin position="198"/>
        <end position="209"/>
    </location>
</feature>
<dbReference type="AlphaFoldDB" id="A0A1X4JP18"/>
<name>A0A1X4JP18_9LACO</name>
<gene>
    <name evidence="5" type="ORF">B9D04_01800</name>
</gene>
<reference evidence="5 6" key="1">
    <citation type="submission" date="2017-04" db="EMBL/GenBank/DDBJ databases">
        <title>The genome sequence of Weissella cibaria isolated from wild Drosophila.</title>
        <authorList>
            <person name="Ricks N.J."/>
            <person name="Carroll C."/>
            <person name="Walters A."/>
            <person name="Newell P.D."/>
            <person name="Chaston J.M."/>
        </authorList>
    </citation>
    <scope>NUCLEOTIDE SEQUENCE [LARGE SCALE GENOMIC DNA]</scope>
    <source>
        <strain evidence="5 6">DmW_103</strain>
    </source>
</reference>
<feature type="region of interest" description="Disordered" evidence="1">
    <location>
        <begin position="198"/>
        <end position="217"/>
    </location>
</feature>
<keyword evidence="2" id="KW-0472">Membrane</keyword>
<dbReference type="Gene3D" id="2.60.40.10">
    <property type="entry name" value="Immunoglobulins"/>
    <property type="match status" value="2"/>
</dbReference>
<sequence length="1057" mass="115131">MAKWKSAALITTLVLPLAVSAGGEGVAMASQARPDETTIKIHKQIRYDDTISGLADDEKYFAWNHGSDEDGQHYFWGDGTEANKDTLTSDGKTVSSNNPFDWTNYTKASGKDEYTVDYTPTDDFAGQDKITWKDLWSDLPGVHFIGIQLPDNVMTIDDDGEPQIIAKDAKGGIAFTTSDGKDIYWQDILKAQLGVQHTDESNPSHETPKHNFNSKTGTDKYGMKHEVNHSASDFEVEFQQLGAAKNLTEAQIRQALVANYTDTDETEPVFGGKGEAVTDENGVLSFNNITNGNWLFMEDLQDSTPGLADMVTQHAAPIFLATPYLQPNAEVDSKGNGTNKGDKTWFDNSDANAMHIYAKNYAAHGDLTIEKLDDDTGKALSGVQFAMMELTDEQLTALQEQIDAGLLSKSVTDIKAYLKTLGTEDETLFYGTTGNKGTVKFSNLTPGKTYYALEISTPTGYMVNPTLQKVSLNSVNDTQVDPTVGGDDTTVQAQGGTYTVRNDDSIALDKDINVQNPVTVDNLAVDGYDADGNPNYIDKATNNPYYDDDTLWGVSRGKAFSYTVDAELNKNIGSYSKFNLVDSVPYQVNANSWTMYVQIDGVVTPLLQAVDTQGNANEHSTDDGISNESVAYDSDEGEGVSYKFAEGAEDFAKSLGYTGAFGKDKGALEAQTEFVATNLLHMYGQSSSYEFDTDYRSVKEGSGVNGTMNLDFKTDLLKGLGELIKDDTTGHTSVVFKINAQTNSAAQADTDLDGTDKSINNKVTLNYNPYPNPTRMPDPTPLTDEAKTHAAGWDIQKVDENGKPLAGAGFDLGRRVNENNVENVISQLLTTNNNGNVMNEASLIKAADKLKLAQDGTPADKVAAATAYFNGQADELRTAVQNGQTPFVWFVHLDAPTKDSQHGELQPIFDVMASNMQMGDIYWTTEQALATTHMSGDDGYLQYCGLADSRYILTESIVPDGYNKMADQKFTLAGDENSWYLQDETKLLEFPLMNGDASDNKITGTNDDDTMSGEYLEVENQKRSKSIFPITGGVGILGALAAGLTVMGSAIFNHRRH</sequence>
<evidence type="ECO:0000256" key="1">
    <source>
        <dbReference type="SAM" id="MobiDB-lite"/>
    </source>
</evidence>
<feature type="chain" id="PRO_5039595037" description="SpaA-like prealbumin fold domain-containing protein" evidence="3">
    <location>
        <begin position="22"/>
        <end position="1057"/>
    </location>
</feature>
<evidence type="ECO:0000256" key="2">
    <source>
        <dbReference type="SAM" id="Phobius"/>
    </source>
</evidence>
<feature type="signal peptide" evidence="3">
    <location>
        <begin position="1"/>
        <end position="21"/>
    </location>
</feature>
<evidence type="ECO:0000313" key="6">
    <source>
        <dbReference type="Proteomes" id="UP000193588"/>
    </source>
</evidence>
<proteinExistence type="predicted"/>
<comment type="caution">
    <text evidence="5">The sequence shown here is derived from an EMBL/GenBank/DDBJ whole genome shotgun (WGS) entry which is preliminary data.</text>
</comment>
<dbReference type="RefSeq" id="WP_085637371.1">
    <property type="nucleotide sequence ID" value="NZ_JARXOD010000002.1"/>
</dbReference>
<evidence type="ECO:0000259" key="4">
    <source>
        <dbReference type="Pfam" id="PF17802"/>
    </source>
</evidence>
<keyword evidence="3" id="KW-0732">Signal</keyword>
<keyword evidence="2" id="KW-1133">Transmembrane helix</keyword>
<feature type="transmembrane region" description="Helical" evidence="2">
    <location>
        <begin position="1027"/>
        <end position="1052"/>
    </location>
</feature>
<evidence type="ECO:0000256" key="3">
    <source>
        <dbReference type="SAM" id="SignalP"/>
    </source>
</evidence>
<dbReference type="Pfam" id="PF17802">
    <property type="entry name" value="SpaA"/>
    <property type="match status" value="1"/>
</dbReference>
<protein>
    <recommendedName>
        <fullName evidence="4">SpaA-like prealbumin fold domain-containing protein</fullName>
    </recommendedName>
</protein>
<dbReference type="InterPro" id="IPR041033">
    <property type="entry name" value="SpaA_PFL_dom_1"/>
</dbReference>